<evidence type="ECO:0000313" key="1">
    <source>
        <dbReference type="EMBL" id="CEG38271.1"/>
    </source>
</evidence>
<keyword evidence="2" id="KW-1185">Reference proteome</keyword>
<accession>A0A0P1ACQ2</accession>
<evidence type="ECO:0000313" key="2">
    <source>
        <dbReference type="Proteomes" id="UP000054928"/>
    </source>
</evidence>
<dbReference type="Proteomes" id="UP000054928">
    <property type="component" value="Unassembled WGS sequence"/>
</dbReference>
<name>A0A0P1ACQ2_PLAHL</name>
<organism evidence="1 2">
    <name type="scientific">Plasmopara halstedii</name>
    <name type="common">Downy mildew of sunflower</name>
    <dbReference type="NCBI Taxonomy" id="4781"/>
    <lineage>
        <taxon>Eukaryota</taxon>
        <taxon>Sar</taxon>
        <taxon>Stramenopiles</taxon>
        <taxon>Oomycota</taxon>
        <taxon>Peronosporomycetes</taxon>
        <taxon>Peronosporales</taxon>
        <taxon>Peronosporaceae</taxon>
        <taxon>Plasmopara</taxon>
    </lineage>
</organism>
<dbReference type="RefSeq" id="XP_024574640.1">
    <property type="nucleotide sequence ID" value="XM_024723688.2"/>
</dbReference>
<protein>
    <submittedName>
        <fullName evidence="1">Uncharacterized protein</fullName>
    </submittedName>
</protein>
<proteinExistence type="predicted"/>
<dbReference type="GeneID" id="36410330"/>
<dbReference type="EMBL" id="CCYD01000321">
    <property type="protein sequence ID" value="CEG38271.1"/>
    <property type="molecule type" value="Genomic_DNA"/>
</dbReference>
<sequence length="70" mass="7860">MIEIKDIDPVSVWSEKQISLFSSVNGHAVNVLANSQMCIDQSCSALHALKVVQRLQSEYRLDDRQIVSNT</sequence>
<reference evidence="2" key="1">
    <citation type="submission" date="2014-09" db="EMBL/GenBank/DDBJ databases">
        <authorList>
            <person name="Sharma Rahul"/>
            <person name="Thines Marco"/>
        </authorList>
    </citation>
    <scope>NUCLEOTIDE SEQUENCE [LARGE SCALE GENOMIC DNA]</scope>
</reference>
<dbReference type="AlphaFoldDB" id="A0A0P1ACQ2"/>